<name>A0A0G4EIU5_VITBC</name>
<dbReference type="InterPro" id="IPR008979">
    <property type="entry name" value="Galactose-bd-like_sf"/>
</dbReference>
<reference evidence="1 2" key="1">
    <citation type="submission" date="2014-11" db="EMBL/GenBank/DDBJ databases">
        <authorList>
            <person name="Zhu J."/>
            <person name="Qi W."/>
            <person name="Song R."/>
        </authorList>
    </citation>
    <scope>NUCLEOTIDE SEQUENCE [LARGE SCALE GENOMIC DNA]</scope>
</reference>
<dbReference type="OMA" id="MWTRNAK"/>
<evidence type="ECO:0000313" key="1">
    <source>
        <dbReference type="EMBL" id="CEL95918.1"/>
    </source>
</evidence>
<dbReference type="Proteomes" id="UP000041254">
    <property type="component" value="Unassembled WGS sequence"/>
</dbReference>
<dbReference type="VEuPathDB" id="CryptoDB:Vbra_1656"/>
<proteinExistence type="predicted"/>
<organism evidence="1 2">
    <name type="scientific">Vitrella brassicaformis (strain CCMP3155)</name>
    <dbReference type="NCBI Taxonomy" id="1169540"/>
    <lineage>
        <taxon>Eukaryota</taxon>
        <taxon>Sar</taxon>
        <taxon>Alveolata</taxon>
        <taxon>Colpodellida</taxon>
        <taxon>Vitrellaceae</taxon>
        <taxon>Vitrella</taxon>
    </lineage>
</organism>
<dbReference type="PANTHER" id="PTHR33906:SF1">
    <property type="entry name" value="INTRAFLAGELLAR TRANSPORT PROTEIN 25 HOMOLOG"/>
    <property type="match status" value="1"/>
</dbReference>
<protein>
    <recommendedName>
        <fullName evidence="3">F5/8 type C domain-containing protein</fullName>
    </recommendedName>
</protein>
<dbReference type="EMBL" id="CDMY01000241">
    <property type="protein sequence ID" value="CEL95918.1"/>
    <property type="molecule type" value="Genomic_DNA"/>
</dbReference>
<dbReference type="Gene3D" id="2.60.120.260">
    <property type="entry name" value="Galactose-binding domain-like"/>
    <property type="match status" value="1"/>
</dbReference>
<evidence type="ECO:0008006" key="3">
    <source>
        <dbReference type="Google" id="ProtNLM"/>
    </source>
</evidence>
<accession>A0A0G4EIU5</accession>
<dbReference type="PANTHER" id="PTHR33906">
    <property type="entry name" value="INTRAFLAGELLAR TRANSPORT PROTEIN 25 HOMOLOG"/>
    <property type="match status" value="1"/>
</dbReference>
<dbReference type="GO" id="GO:0042073">
    <property type="term" value="P:intraciliary transport"/>
    <property type="evidence" value="ECO:0007669"/>
    <property type="project" value="InterPro"/>
</dbReference>
<dbReference type="InParanoid" id="A0A0G4EIU5"/>
<dbReference type="STRING" id="1169540.A0A0G4EIU5"/>
<sequence length="131" mass="14513">MAGLKVMMVSSMDDRHLPQMMTDGNERTFWISTGMYPQEILLELPQGQGGAKPPRGIQISSTGIRVLQVEASTGPAPINFERLQDVELPNRSGGLQTETIALAGGSWRYLRLRVARGWSDFCSVHKLLLML</sequence>
<keyword evidence="2" id="KW-1185">Reference proteome</keyword>
<dbReference type="GO" id="GO:0030992">
    <property type="term" value="C:intraciliary transport particle B"/>
    <property type="evidence" value="ECO:0007669"/>
    <property type="project" value="InterPro"/>
</dbReference>
<evidence type="ECO:0000313" key="2">
    <source>
        <dbReference type="Proteomes" id="UP000041254"/>
    </source>
</evidence>
<dbReference type="InterPro" id="IPR033558">
    <property type="entry name" value="IFT25"/>
</dbReference>
<dbReference type="GO" id="GO:0005929">
    <property type="term" value="C:cilium"/>
    <property type="evidence" value="ECO:0007669"/>
    <property type="project" value="TreeGrafter"/>
</dbReference>
<dbReference type="AlphaFoldDB" id="A0A0G4EIU5"/>
<dbReference type="OrthoDB" id="271080at2759"/>
<gene>
    <name evidence="1" type="ORF">Vbra_1656</name>
</gene>
<dbReference type="SUPFAM" id="SSF49785">
    <property type="entry name" value="Galactose-binding domain-like"/>
    <property type="match status" value="1"/>
</dbReference>